<evidence type="ECO:0000256" key="1">
    <source>
        <dbReference type="SAM" id="MobiDB-lite"/>
    </source>
</evidence>
<reference evidence="3" key="1">
    <citation type="submission" date="2023-08" db="EMBL/GenBank/DDBJ databases">
        <title>Chromosome-level Genome Assembly of mud carp (Cirrhinus molitorella).</title>
        <authorList>
            <person name="Liu H."/>
        </authorList>
    </citation>
    <scope>NUCLEOTIDE SEQUENCE</scope>
    <source>
        <strain evidence="3">Prfri</strain>
        <tissue evidence="3">Muscle</tissue>
    </source>
</reference>
<dbReference type="PROSITE" id="PS51906">
    <property type="entry name" value="ZF_UBZ2"/>
    <property type="match status" value="1"/>
</dbReference>
<feature type="compositionally biased region" description="Low complexity" evidence="1">
    <location>
        <begin position="263"/>
        <end position="272"/>
    </location>
</feature>
<evidence type="ECO:0000313" key="4">
    <source>
        <dbReference type="Proteomes" id="UP001187343"/>
    </source>
</evidence>
<dbReference type="AlphaFoldDB" id="A0AA88TRK6"/>
<comment type="caution">
    <text evidence="3">The sequence shown here is derived from an EMBL/GenBank/DDBJ whole genome shotgun (WGS) entry which is preliminary data.</text>
</comment>
<dbReference type="GO" id="GO:0043240">
    <property type="term" value="C:Fanconi anaemia nuclear complex"/>
    <property type="evidence" value="ECO:0007669"/>
    <property type="project" value="TreeGrafter"/>
</dbReference>
<dbReference type="InterPro" id="IPR031490">
    <property type="entry name" value="UBZ2_FAAP20"/>
</dbReference>
<sequence length="406" mass="41896">MQCVYSRMATMSKLKRKKSAIEESRCEQQSRIKKSNDSPSEVQDSSCSTTSTGGARWWESSELNDAERLWALTLRAFCPALQSDQEECIPQLPPPSSTKTPVQKVSDWRWCSADEDVNPPPDLPTPTFLTTPPQVNGISTPSQPLAAEITDESVPPAIADQENQASSPDQKSVSVCEVQPAQPHRLQDKVSYAEDCELSDTQGDKHEQGGIVLGTQEVTGSGAGKVAKTVARGSGSWLRTISEAEGSVSGIGTKQGAGGSGSGQKVKSGAGQRAKSVVRGSGLVLGLDAESGPGKGVKTGAAGSGSRLRTISEAVSNMETKQGAGGSGSGQRAKSVLGGFGGNSGASGSGSGLGTKSGAEGSGAASGSGLECCPMCLTPFPAGFTQMECDGHLAQCLSEMHEDIIW</sequence>
<dbReference type="EMBL" id="JAUYZG010000009">
    <property type="protein sequence ID" value="KAK2898397.1"/>
    <property type="molecule type" value="Genomic_DNA"/>
</dbReference>
<name>A0AA88TRK6_9TELE</name>
<evidence type="ECO:0000313" key="3">
    <source>
        <dbReference type="EMBL" id="KAK2898397.1"/>
    </source>
</evidence>
<gene>
    <name evidence="3" type="ORF">Q8A67_009815</name>
</gene>
<feature type="compositionally biased region" description="Gly residues" evidence="1">
    <location>
        <begin position="253"/>
        <end position="262"/>
    </location>
</feature>
<organism evidence="3 4">
    <name type="scientific">Cirrhinus molitorella</name>
    <name type="common">mud carp</name>
    <dbReference type="NCBI Taxonomy" id="172907"/>
    <lineage>
        <taxon>Eukaryota</taxon>
        <taxon>Metazoa</taxon>
        <taxon>Chordata</taxon>
        <taxon>Craniata</taxon>
        <taxon>Vertebrata</taxon>
        <taxon>Euteleostomi</taxon>
        <taxon>Actinopterygii</taxon>
        <taxon>Neopterygii</taxon>
        <taxon>Teleostei</taxon>
        <taxon>Ostariophysi</taxon>
        <taxon>Cypriniformes</taxon>
        <taxon>Cyprinidae</taxon>
        <taxon>Labeoninae</taxon>
        <taxon>Labeonini</taxon>
        <taxon>Cirrhinus</taxon>
    </lineage>
</organism>
<dbReference type="InterPro" id="IPR052689">
    <property type="entry name" value="FA_core_complex_assoc"/>
</dbReference>
<keyword evidence="4" id="KW-1185">Reference proteome</keyword>
<dbReference type="Proteomes" id="UP001187343">
    <property type="component" value="Unassembled WGS sequence"/>
</dbReference>
<dbReference type="GO" id="GO:0043130">
    <property type="term" value="F:ubiquitin binding"/>
    <property type="evidence" value="ECO:0007669"/>
    <property type="project" value="InterPro"/>
</dbReference>
<feature type="compositionally biased region" description="Basic and acidic residues" evidence="1">
    <location>
        <begin position="19"/>
        <end position="36"/>
    </location>
</feature>
<protein>
    <recommendedName>
        <fullName evidence="2">UBZ2-type domain-containing protein</fullName>
    </recommendedName>
</protein>
<dbReference type="PANTHER" id="PTHR37862:SF1">
    <property type="entry name" value="FANCONI ANEMIA CORE COMPLEX-ASSOCIATED PROTEIN 20"/>
    <property type="match status" value="1"/>
</dbReference>
<feature type="domain" description="UBZ2-type" evidence="2">
    <location>
        <begin position="370"/>
        <end position="406"/>
    </location>
</feature>
<feature type="compositionally biased region" description="Polar residues" evidence="1">
    <location>
        <begin position="37"/>
        <end position="53"/>
    </location>
</feature>
<dbReference type="PANTHER" id="PTHR37862">
    <property type="entry name" value="FANCONI ANEMIA CORE COMPLEX-ASSOCIATED PROTEIN 20"/>
    <property type="match status" value="1"/>
</dbReference>
<feature type="region of interest" description="Disordered" evidence="1">
    <location>
        <begin position="248"/>
        <end position="273"/>
    </location>
</feature>
<dbReference type="Pfam" id="PF15750">
    <property type="entry name" value="UBZ_FAAP20"/>
    <property type="match status" value="1"/>
</dbReference>
<accession>A0AA88TRK6</accession>
<evidence type="ECO:0000259" key="2">
    <source>
        <dbReference type="PROSITE" id="PS51906"/>
    </source>
</evidence>
<feature type="region of interest" description="Disordered" evidence="1">
    <location>
        <begin position="15"/>
        <end position="59"/>
    </location>
</feature>
<proteinExistence type="predicted"/>